<dbReference type="Pfam" id="PF01055">
    <property type="entry name" value="Glyco_hydro_31_2nd"/>
    <property type="match status" value="1"/>
</dbReference>
<accession>A0A226EQ04</accession>
<feature type="domain" description="P-type" evidence="12">
    <location>
        <begin position="33"/>
        <end position="83"/>
    </location>
</feature>
<comment type="similarity">
    <text evidence="2 10">Belongs to the glycosyl hydrolase 31 family.</text>
</comment>
<organism evidence="13 14">
    <name type="scientific">Folsomia candida</name>
    <name type="common">Springtail</name>
    <dbReference type="NCBI Taxonomy" id="158441"/>
    <lineage>
        <taxon>Eukaryota</taxon>
        <taxon>Metazoa</taxon>
        <taxon>Ecdysozoa</taxon>
        <taxon>Arthropoda</taxon>
        <taxon>Hexapoda</taxon>
        <taxon>Collembola</taxon>
        <taxon>Entomobryomorpha</taxon>
        <taxon>Isotomoidea</taxon>
        <taxon>Isotomidae</taxon>
        <taxon>Proisotominae</taxon>
        <taxon>Folsomia</taxon>
    </lineage>
</organism>
<feature type="signal peptide" evidence="11">
    <location>
        <begin position="1"/>
        <end position="27"/>
    </location>
</feature>
<dbReference type="PANTHER" id="PTHR22762">
    <property type="entry name" value="ALPHA-GLUCOSIDASE"/>
    <property type="match status" value="1"/>
</dbReference>
<dbReference type="InterPro" id="IPR013780">
    <property type="entry name" value="Glyco_hydro_b"/>
</dbReference>
<dbReference type="SMART" id="SM00018">
    <property type="entry name" value="PD"/>
    <property type="match status" value="2"/>
</dbReference>
<name>A0A226EQ04_FOLCA</name>
<sequence length="955" mass="106724">MAMRQTVFTGTLLVVILVATSLNSVLGQADFGYGCREADLPNEIRRDCHPEPNASEGACRERGCVWCDKTETWPGFPACFFRDAIYEPPGLTCDTGYHPALDRVDCTTGDEPIDEMSCRYRNCTWCPSLPNANIPWCFQSAALDNTGYQVVGQPVNTTNGIVINLSKTFNNGRRFWEGEASSLIFEAEFQSDYRLRVKITDGSPRFEVPLEIQPASGGNANPLYEFQFTPSPFSFRVVRRSTGTVLFNSAAGKLSFADQFLSMTWNLPSENVYGIGENEQRKFKHDFSERMEWPMWAADQPPYHTTALYGTQPHYTVIERDGNVHAVAIVNSNSQEWHIIPGPMIKYITIGGIFDMYFFLGPTPDDSVAQYTEAVGRSQMPPYWGLGFQLCKYGYDNLTEMQAAVDRTEAAGIPHDVQYGDIDIMHMELDFTVSEDRFGGLPAYVQELKAKGIKFVTILDPFISIIEGPDYRPFTLGEQMDVWVKKADGTPVTGRVWPRDQTAPVFFPDYSKPSCQEWWRILIVEFQQLLAFDGLWIDMNEPANFDSGDSNEGCAANRWNYPPFKPGFSTQNLAEKTICPDHVDNVSIHYNTHSLYGWFESKPTLVGVREATGKRGLVLSRSTFLGSGKWTTHWLGDNWSRWSNLHYSIIGVMQFNLWGIPYVGPDICGFIGYSNADLCQRWMELGAFYPFSRNHNGKGNIDQDPAVWGPAVAASSKTALEVRYTLLPYLYTLFYKHATGGSAVFRPLWYNYVSDSMTYPVDEQFMWGSGILISPVLREGATSVVTYFPDNRHFDYYTGNEITTRMGTLTLAAPKEVINVHLAGGNIIPTQEHARNTEAARNNPFGLTVVLNDAGSASGSLFYDDGEGIDTHLNGQYFYVEYSMMSGSLTSTVVMDGYPDMATKTLGTIRLLGFGPVTSVTVNGVTTSFTQKPNGEVNLTGLTLAANSEFTIVFS</sequence>
<dbReference type="InterPro" id="IPR011013">
    <property type="entry name" value="Gal_mutarotase_sf_dom"/>
</dbReference>
<evidence type="ECO:0000313" key="13">
    <source>
        <dbReference type="EMBL" id="OXA59705.1"/>
    </source>
</evidence>
<evidence type="ECO:0000256" key="6">
    <source>
        <dbReference type="ARBA" id="ARBA00023157"/>
    </source>
</evidence>
<reference evidence="13 14" key="1">
    <citation type="submission" date="2015-12" db="EMBL/GenBank/DDBJ databases">
        <title>The genome of Folsomia candida.</title>
        <authorList>
            <person name="Faddeeva A."/>
            <person name="Derks M.F."/>
            <person name="Anvar Y."/>
            <person name="Smit S."/>
            <person name="Van Straalen N."/>
            <person name="Roelofs D."/>
        </authorList>
    </citation>
    <scope>NUCLEOTIDE SEQUENCE [LARGE SCALE GENOMIC DNA]</scope>
    <source>
        <strain evidence="13 14">VU population</strain>
        <tissue evidence="13">Whole body</tissue>
    </source>
</reference>
<dbReference type="InterPro" id="IPR030459">
    <property type="entry name" value="Glyco_hydro_31_CS"/>
</dbReference>
<keyword evidence="4 10" id="KW-0378">Hydrolase</keyword>
<dbReference type="InterPro" id="IPR000519">
    <property type="entry name" value="P_trefoil_dom"/>
</dbReference>
<evidence type="ECO:0000256" key="5">
    <source>
        <dbReference type="ARBA" id="ARBA00023136"/>
    </source>
</evidence>
<dbReference type="Gene3D" id="4.10.110.10">
    <property type="entry name" value="Spasmolytic Protein, domain 1"/>
    <property type="match status" value="2"/>
</dbReference>
<dbReference type="PROSITE" id="PS51448">
    <property type="entry name" value="P_TREFOIL_2"/>
    <property type="match status" value="2"/>
</dbReference>
<evidence type="ECO:0000256" key="8">
    <source>
        <dbReference type="ARBA" id="ARBA00023295"/>
    </source>
</evidence>
<dbReference type="SUPFAM" id="SSF51011">
    <property type="entry name" value="Glycosyl hydrolase domain"/>
    <property type="match status" value="1"/>
</dbReference>
<dbReference type="SUPFAM" id="SSF74650">
    <property type="entry name" value="Galactose mutarotase-like"/>
    <property type="match status" value="1"/>
</dbReference>
<dbReference type="GO" id="GO:0005975">
    <property type="term" value="P:carbohydrate metabolic process"/>
    <property type="evidence" value="ECO:0007669"/>
    <property type="project" value="InterPro"/>
</dbReference>
<evidence type="ECO:0000256" key="9">
    <source>
        <dbReference type="PROSITE-ProRule" id="PRU00779"/>
    </source>
</evidence>
<keyword evidence="6" id="KW-1015">Disulfide bond</keyword>
<dbReference type="PANTHER" id="PTHR22762:SF133">
    <property type="entry name" value="P-TYPE DOMAIN-CONTAINING PROTEIN"/>
    <property type="match status" value="1"/>
</dbReference>
<proteinExistence type="inferred from homology"/>
<dbReference type="GO" id="GO:0016020">
    <property type="term" value="C:membrane"/>
    <property type="evidence" value="ECO:0007669"/>
    <property type="project" value="UniProtKB-SubCell"/>
</dbReference>
<dbReference type="PROSITE" id="PS00707">
    <property type="entry name" value="GLYCOSYL_HYDROL_F31_2"/>
    <property type="match status" value="1"/>
</dbReference>
<dbReference type="Proteomes" id="UP000198287">
    <property type="component" value="Unassembled WGS sequence"/>
</dbReference>
<evidence type="ECO:0000256" key="11">
    <source>
        <dbReference type="SAM" id="SignalP"/>
    </source>
</evidence>
<evidence type="ECO:0000313" key="14">
    <source>
        <dbReference type="Proteomes" id="UP000198287"/>
    </source>
</evidence>
<comment type="caution">
    <text evidence="13">The sequence shown here is derived from an EMBL/GenBank/DDBJ whole genome shotgun (WGS) entry which is preliminary data.</text>
</comment>
<keyword evidence="5" id="KW-0472">Membrane</keyword>
<dbReference type="SUPFAM" id="SSF57492">
    <property type="entry name" value="Trefoil"/>
    <property type="match status" value="2"/>
</dbReference>
<dbReference type="CDD" id="cd06602">
    <property type="entry name" value="GH31_MGAM_SI_GAA"/>
    <property type="match status" value="1"/>
</dbReference>
<evidence type="ECO:0000256" key="1">
    <source>
        <dbReference type="ARBA" id="ARBA00004370"/>
    </source>
</evidence>
<dbReference type="Gene3D" id="2.60.40.1180">
    <property type="entry name" value="Golgi alpha-mannosidase II"/>
    <property type="match status" value="2"/>
</dbReference>
<dbReference type="InterPro" id="IPR030458">
    <property type="entry name" value="Glyco_hydro_31_AS"/>
</dbReference>
<dbReference type="GO" id="GO:0030246">
    <property type="term" value="F:carbohydrate binding"/>
    <property type="evidence" value="ECO:0007669"/>
    <property type="project" value="InterPro"/>
</dbReference>
<evidence type="ECO:0000256" key="2">
    <source>
        <dbReference type="ARBA" id="ARBA00007806"/>
    </source>
</evidence>
<evidence type="ECO:0000256" key="10">
    <source>
        <dbReference type="RuleBase" id="RU361185"/>
    </source>
</evidence>
<comment type="subcellular location">
    <subcellularLocation>
        <location evidence="1">Membrane</location>
    </subcellularLocation>
</comment>
<evidence type="ECO:0000256" key="4">
    <source>
        <dbReference type="ARBA" id="ARBA00022801"/>
    </source>
</evidence>
<feature type="chain" id="PRO_5012013913" evidence="11">
    <location>
        <begin position="28"/>
        <end position="955"/>
    </location>
</feature>
<feature type="domain" description="P-type" evidence="12">
    <location>
        <begin position="91"/>
        <end position="141"/>
    </location>
</feature>
<keyword evidence="14" id="KW-1185">Reference proteome</keyword>
<dbReference type="Pfam" id="PF21365">
    <property type="entry name" value="Glyco_hydro_31_3rd"/>
    <property type="match status" value="1"/>
</dbReference>
<dbReference type="EMBL" id="LNIX01000002">
    <property type="protein sequence ID" value="OXA59705.1"/>
    <property type="molecule type" value="Genomic_DNA"/>
</dbReference>
<keyword evidence="3 11" id="KW-0732">Signal</keyword>
<protein>
    <submittedName>
        <fullName evidence="13">Maltase-glucoamylase, intestinal</fullName>
    </submittedName>
</protein>
<evidence type="ECO:0000256" key="3">
    <source>
        <dbReference type="ARBA" id="ARBA00022729"/>
    </source>
</evidence>
<dbReference type="STRING" id="158441.A0A226EQ04"/>
<gene>
    <name evidence="13" type="ORF">Fcan01_04987</name>
</gene>
<dbReference type="InterPro" id="IPR048395">
    <property type="entry name" value="Glyco_hydro_31_C"/>
</dbReference>
<dbReference type="Gene3D" id="3.20.20.80">
    <property type="entry name" value="Glycosidases"/>
    <property type="match status" value="1"/>
</dbReference>
<keyword evidence="7" id="KW-0325">Glycoprotein</keyword>
<evidence type="ECO:0000259" key="12">
    <source>
        <dbReference type="PROSITE" id="PS51448"/>
    </source>
</evidence>
<dbReference type="OMA" id="NINTHSP"/>
<dbReference type="InterPro" id="IPR044913">
    <property type="entry name" value="P_trefoil_dom_sf"/>
</dbReference>
<dbReference type="PROSITE" id="PS00129">
    <property type="entry name" value="GLYCOSYL_HYDROL_F31_1"/>
    <property type="match status" value="1"/>
</dbReference>
<dbReference type="AlphaFoldDB" id="A0A226EQ04"/>
<comment type="caution">
    <text evidence="9">Lacks conserved residue(s) required for the propagation of feature annotation.</text>
</comment>
<dbReference type="CDD" id="cd14752">
    <property type="entry name" value="GH31_N"/>
    <property type="match status" value="1"/>
</dbReference>
<dbReference type="GO" id="GO:0004558">
    <property type="term" value="F:alpha-1,4-glucosidase activity"/>
    <property type="evidence" value="ECO:0007669"/>
    <property type="project" value="TreeGrafter"/>
</dbReference>
<dbReference type="InterPro" id="IPR017853">
    <property type="entry name" value="GH"/>
</dbReference>
<dbReference type="Gene3D" id="2.60.40.1760">
    <property type="entry name" value="glycosyl hydrolase (family 31)"/>
    <property type="match status" value="1"/>
</dbReference>
<dbReference type="SUPFAM" id="SSF51445">
    <property type="entry name" value="(Trans)glycosidases"/>
    <property type="match status" value="1"/>
</dbReference>
<dbReference type="Pfam" id="PF00088">
    <property type="entry name" value="Trefoil"/>
    <property type="match status" value="2"/>
</dbReference>
<evidence type="ECO:0000256" key="7">
    <source>
        <dbReference type="ARBA" id="ARBA00023180"/>
    </source>
</evidence>
<dbReference type="CDD" id="cd00111">
    <property type="entry name" value="Trefoil"/>
    <property type="match status" value="1"/>
</dbReference>
<dbReference type="InterPro" id="IPR000322">
    <property type="entry name" value="Glyco_hydro_31_TIM"/>
</dbReference>
<dbReference type="OrthoDB" id="1334205at2759"/>
<keyword evidence="8 10" id="KW-0326">Glycosidase</keyword>